<proteinExistence type="predicted"/>
<dbReference type="NCBIfam" id="TIGR01451">
    <property type="entry name" value="B_ant_repeat"/>
    <property type="match status" value="1"/>
</dbReference>
<evidence type="ECO:0000256" key="1">
    <source>
        <dbReference type="SAM" id="SignalP"/>
    </source>
</evidence>
<dbReference type="AlphaFoldDB" id="A0A6H2DJY7"/>
<accession>A0A6H2DJY7</accession>
<dbReference type="KEGG" id="phao:HF685_01025"/>
<dbReference type="InterPro" id="IPR047589">
    <property type="entry name" value="DUF11_rpt"/>
</dbReference>
<keyword evidence="4" id="KW-1185">Reference proteome</keyword>
<name>A0A6H2DJY7_9SPHN</name>
<evidence type="ECO:0000313" key="4">
    <source>
        <dbReference type="Proteomes" id="UP000501600"/>
    </source>
</evidence>
<dbReference type="SUPFAM" id="SSF117074">
    <property type="entry name" value="Hypothetical protein PA1324"/>
    <property type="match status" value="1"/>
</dbReference>
<feature type="chain" id="PRO_5026318489" evidence="1">
    <location>
        <begin position="30"/>
        <end position="673"/>
    </location>
</feature>
<sequence>MVPLTKYIKPVGLAVAATTLAVPASMAIAQVEFAQEQPQGPEFADNQPQSFPLISNIAEAAWDIGDQRRQKPSNRVDIQVVAPPFEPPQITIYHFDNPPGAEQVRIPGTICRGSGGNVPVELAGVFSGLSTSPASLMPTTKIRAGEPLVVSILAPNKNLNSSAIDNFDIVLTTPSGDREVINIVETEVNSGRFVGMINTAAVPPVPVKGDCVLSVRPGDTLDIGIDEISGNPLGSVEIGILIDPFGETFDSGDGAPVSGTRVTLIDNATGRPADVFGDDGVSVFPSTVISGGTVTDSGGNVYNFTEGFYRFPFARPGQYRLLVEPPQPYTAPSAATPAQLTGFRRTDGLPFTIVDGSYGGIITLDDPAPVRVDVPLDRPGVPLLITKSASNAIVVPGDALQYTIEVRNADPVRNTGDIIIEDQLPNAMRLRIDTVRYNGSLIAPVVQPNGQNFSVTVPPLAPAGRGILTYLAEVRQDAQPGDAVNTAQARDSRGATSPITDAAVRIERDGISERFTIIGRITDGGCSVDPREANGIGGVRVMMQDGTYTVTDRDGRYHFEGIRPGLHVVQVDPTSFPADRAPIDCAQNTRAAGSAISRFVEGRGGALKRADFRAEKTAPRETAEINTYQRPEVLTDPEAAGAGREWVANQAPGIEWLFPAEDHNRGLKPFVLL</sequence>
<dbReference type="InterPro" id="IPR001434">
    <property type="entry name" value="OmcB-like_DUF11"/>
</dbReference>
<dbReference type="Proteomes" id="UP000501600">
    <property type="component" value="Chromosome"/>
</dbReference>
<keyword evidence="1" id="KW-0732">Signal</keyword>
<dbReference type="Pfam" id="PF01345">
    <property type="entry name" value="DUF11"/>
    <property type="match status" value="1"/>
</dbReference>
<evidence type="ECO:0000259" key="2">
    <source>
        <dbReference type="Pfam" id="PF01345"/>
    </source>
</evidence>
<dbReference type="EMBL" id="CP051217">
    <property type="protein sequence ID" value="QJB68061.1"/>
    <property type="molecule type" value="Genomic_DNA"/>
</dbReference>
<feature type="signal peptide" evidence="1">
    <location>
        <begin position="1"/>
        <end position="29"/>
    </location>
</feature>
<dbReference type="RefSeq" id="WP_168817819.1">
    <property type="nucleotide sequence ID" value="NZ_CP051217.1"/>
</dbReference>
<gene>
    <name evidence="3" type="ORF">HF685_01025</name>
</gene>
<protein>
    <submittedName>
        <fullName evidence="3">DUF11 domain-containing protein</fullName>
    </submittedName>
</protein>
<feature type="domain" description="DUF11" evidence="2">
    <location>
        <begin position="383"/>
        <end position="491"/>
    </location>
</feature>
<evidence type="ECO:0000313" key="3">
    <source>
        <dbReference type="EMBL" id="QJB68061.1"/>
    </source>
</evidence>
<organism evidence="3 4">
    <name type="scientific">Parasphingorhabdus halotolerans</name>
    <dbReference type="NCBI Taxonomy" id="2725558"/>
    <lineage>
        <taxon>Bacteria</taxon>
        <taxon>Pseudomonadati</taxon>
        <taxon>Pseudomonadota</taxon>
        <taxon>Alphaproteobacteria</taxon>
        <taxon>Sphingomonadales</taxon>
        <taxon>Sphingomonadaceae</taxon>
        <taxon>Parasphingorhabdus</taxon>
    </lineage>
</organism>
<reference evidence="3 4" key="1">
    <citation type="submission" date="2020-04" db="EMBL/GenBank/DDBJ databases">
        <title>Genome sequence for Sphingorhabdus sp. strain M1.</title>
        <authorList>
            <person name="Park S.-J."/>
        </authorList>
    </citation>
    <scope>NUCLEOTIDE SEQUENCE [LARGE SCALE GENOMIC DNA]</scope>
    <source>
        <strain evidence="3 4">JK6</strain>
    </source>
</reference>